<feature type="compositionally biased region" description="Polar residues" evidence="1">
    <location>
        <begin position="79"/>
        <end position="95"/>
    </location>
</feature>
<dbReference type="Proteomes" id="UP000800235">
    <property type="component" value="Unassembled WGS sequence"/>
</dbReference>
<sequence length="245" mass="27502">MAHNSQKRFEDLDIEDFMLFDMDDMQQTATTPSAPVVNQQPTFNSSSLFNFGQQQQQQPHAFGYGIPGSSRQPRYAQATPRTFTPAESINDFDTNTSSSATPTPTSKKGKARKKANPRKKQRQGPQNSDDGAEEVEESPSPTRRPCQQTSSEPIANPPQYLIDFSSYGGANDWLIYQTEPFGVWNNDEDFDDEFVRRTGAELKSLCLATLIPGAEFFEGRRLIPALRTEGNEGPWWNAYAYVVLD</sequence>
<feature type="compositionally biased region" description="Basic residues" evidence="1">
    <location>
        <begin position="107"/>
        <end position="122"/>
    </location>
</feature>
<dbReference type="EMBL" id="MU007059">
    <property type="protein sequence ID" value="KAF2427536.1"/>
    <property type="molecule type" value="Genomic_DNA"/>
</dbReference>
<dbReference type="AlphaFoldDB" id="A0A9P4TWF6"/>
<gene>
    <name evidence="2" type="ORF">EJ08DRAFT_699520</name>
</gene>
<feature type="compositionally biased region" description="Low complexity" evidence="1">
    <location>
        <begin position="96"/>
        <end position="106"/>
    </location>
</feature>
<evidence type="ECO:0000313" key="2">
    <source>
        <dbReference type="EMBL" id="KAF2427536.1"/>
    </source>
</evidence>
<reference evidence="2" key="1">
    <citation type="journal article" date="2020" name="Stud. Mycol.">
        <title>101 Dothideomycetes genomes: a test case for predicting lifestyles and emergence of pathogens.</title>
        <authorList>
            <person name="Haridas S."/>
            <person name="Albert R."/>
            <person name="Binder M."/>
            <person name="Bloem J."/>
            <person name="Labutti K."/>
            <person name="Salamov A."/>
            <person name="Andreopoulos B."/>
            <person name="Baker S."/>
            <person name="Barry K."/>
            <person name="Bills G."/>
            <person name="Bluhm B."/>
            <person name="Cannon C."/>
            <person name="Castanera R."/>
            <person name="Culley D."/>
            <person name="Daum C."/>
            <person name="Ezra D."/>
            <person name="Gonzalez J."/>
            <person name="Henrissat B."/>
            <person name="Kuo A."/>
            <person name="Liang C."/>
            <person name="Lipzen A."/>
            <person name="Lutzoni F."/>
            <person name="Magnuson J."/>
            <person name="Mondo S."/>
            <person name="Nolan M."/>
            <person name="Ohm R."/>
            <person name="Pangilinan J."/>
            <person name="Park H.-J."/>
            <person name="Ramirez L."/>
            <person name="Alfaro M."/>
            <person name="Sun H."/>
            <person name="Tritt A."/>
            <person name="Yoshinaga Y."/>
            <person name="Zwiers L.-H."/>
            <person name="Turgeon B."/>
            <person name="Goodwin S."/>
            <person name="Spatafora J."/>
            <person name="Crous P."/>
            <person name="Grigoriev I."/>
        </authorList>
    </citation>
    <scope>NUCLEOTIDE SEQUENCE</scope>
    <source>
        <strain evidence="2">CBS 130266</strain>
    </source>
</reference>
<organism evidence="2 3">
    <name type="scientific">Tothia fuscella</name>
    <dbReference type="NCBI Taxonomy" id="1048955"/>
    <lineage>
        <taxon>Eukaryota</taxon>
        <taxon>Fungi</taxon>
        <taxon>Dikarya</taxon>
        <taxon>Ascomycota</taxon>
        <taxon>Pezizomycotina</taxon>
        <taxon>Dothideomycetes</taxon>
        <taxon>Pleosporomycetidae</taxon>
        <taxon>Venturiales</taxon>
        <taxon>Cylindrosympodiaceae</taxon>
        <taxon>Tothia</taxon>
    </lineage>
</organism>
<protein>
    <submittedName>
        <fullName evidence="2">Uncharacterized protein</fullName>
    </submittedName>
</protein>
<feature type="region of interest" description="Disordered" evidence="1">
    <location>
        <begin position="53"/>
        <end position="159"/>
    </location>
</feature>
<feature type="compositionally biased region" description="Polar residues" evidence="1">
    <location>
        <begin position="139"/>
        <end position="153"/>
    </location>
</feature>
<name>A0A9P4TWF6_9PEZI</name>
<accession>A0A9P4TWF6</accession>
<keyword evidence="3" id="KW-1185">Reference proteome</keyword>
<evidence type="ECO:0000256" key="1">
    <source>
        <dbReference type="SAM" id="MobiDB-lite"/>
    </source>
</evidence>
<evidence type="ECO:0000313" key="3">
    <source>
        <dbReference type="Proteomes" id="UP000800235"/>
    </source>
</evidence>
<comment type="caution">
    <text evidence="2">The sequence shown here is derived from an EMBL/GenBank/DDBJ whole genome shotgun (WGS) entry which is preliminary data.</text>
</comment>
<proteinExistence type="predicted"/>